<protein>
    <recommendedName>
        <fullName evidence="4">Transglutaminase-like superfamily protein</fullName>
    </recommendedName>
</protein>
<name>A0A1H9ZUN5_9FIRM</name>
<dbReference type="OrthoDB" id="1953594at2"/>
<dbReference type="AlphaFoldDB" id="A0A1H9ZUN5"/>
<keyword evidence="3" id="KW-1185">Reference proteome</keyword>
<keyword evidence="1" id="KW-0812">Transmembrane</keyword>
<evidence type="ECO:0000313" key="3">
    <source>
        <dbReference type="Proteomes" id="UP000199568"/>
    </source>
</evidence>
<dbReference type="EMBL" id="FOHU01000002">
    <property type="protein sequence ID" value="SES85493.1"/>
    <property type="molecule type" value="Genomic_DNA"/>
</dbReference>
<evidence type="ECO:0000256" key="1">
    <source>
        <dbReference type="SAM" id="Phobius"/>
    </source>
</evidence>
<feature type="transmembrane region" description="Helical" evidence="1">
    <location>
        <begin position="176"/>
        <end position="196"/>
    </location>
</feature>
<accession>A0A1H9ZUN5</accession>
<reference evidence="2 3" key="1">
    <citation type="submission" date="2016-10" db="EMBL/GenBank/DDBJ databases">
        <authorList>
            <person name="de Groot N.N."/>
        </authorList>
    </citation>
    <scope>NUCLEOTIDE SEQUENCE [LARGE SCALE GENOMIC DNA]</scope>
    <source>
        <strain evidence="2 3">DSM 18979</strain>
    </source>
</reference>
<dbReference type="STRING" id="426128.SAMN05660297_00734"/>
<keyword evidence="1" id="KW-1133">Transmembrane helix</keyword>
<dbReference type="Gene3D" id="3.10.620.30">
    <property type="match status" value="1"/>
</dbReference>
<dbReference type="RefSeq" id="WP_090439482.1">
    <property type="nucleotide sequence ID" value="NZ_FOHU01000002.1"/>
</dbReference>
<evidence type="ECO:0000313" key="2">
    <source>
        <dbReference type="EMBL" id="SES85493.1"/>
    </source>
</evidence>
<proteinExistence type="predicted"/>
<dbReference type="Proteomes" id="UP000199568">
    <property type="component" value="Unassembled WGS sequence"/>
</dbReference>
<organism evidence="2 3">
    <name type="scientific">Natronincola peptidivorans</name>
    <dbReference type="NCBI Taxonomy" id="426128"/>
    <lineage>
        <taxon>Bacteria</taxon>
        <taxon>Bacillati</taxon>
        <taxon>Bacillota</taxon>
        <taxon>Clostridia</taxon>
        <taxon>Peptostreptococcales</taxon>
        <taxon>Natronincolaceae</taxon>
        <taxon>Natronincola</taxon>
    </lineage>
</organism>
<evidence type="ECO:0008006" key="4">
    <source>
        <dbReference type="Google" id="ProtNLM"/>
    </source>
</evidence>
<gene>
    <name evidence="2" type="ORF">SAMN05660297_00734</name>
</gene>
<sequence length="211" mass="24401">MKKRVLLVMLLFFSVWTLFVLYPNPYRLGASIYRVIHPATNTAAVEDLAARAPSDPKEIEKFVLEEIPYQYDWQTYGMPFYFPTAEEAIAKGTGDCKSRFVVLASVFEAKGIPYKQSFSLSHFWIDYEDKTETAIERSENAFLLRTEEGTKIQLPREDLQDVLEVLKEGFWDYMPLARKILLVLGLPIATMIGFLYHRFITKKKEPQEAIA</sequence>
<keyword evidence="1" id="KW-0472">Membrane</keyword>